<proteinExistence type="predicted"/>
<dbReference type="InterPro" id="IPR001509">
    <property type="entry name" value="Epimerase_deHydtase"/>
</dbReference>
<dbReference type="Proteomes" id="UP000249619">
    <property type="component" value="Unassembled WGS sequence"/>
</dbReference>
<evidence type="ECO:0000313" key="7">
    <source>
        <dbReference type="Proteomes" id="UP000249619"/>
    </source>
</evidence>
<dbReference type="SUPFAM" id="SSF51735">
    <property type="entry name" value="NAD(P)-binding Rossmann-fold domains"/>
    <property type="match status" value="1"/>
</dbReference>
<keyword evidence="7" id="KW-1185">Reference proteome</keyword>
<dbReference type="Gene3D" id="2.60.120.200">
    <property type="match status" value="1"/>
</dbReference>
<name>A0A364NBL7_STELY</name>
<dbReference type="STRING" id="183478.A0A364NBL7"/>
<evidence type="ECO:0000259" key="5">
    <source>
        <dbReference type="PROSITE" id="PS51762"/>
    </source>
</evidence>
<dbReference type="EMBL" id="QGDH01000020">
    <property type="protein sequence ID" value="RAR14587.1"/>
    <property type="molecule type" value="Genomic_DNA"/>
</dbReference>
<dbReference type="CDD" id="cd05247">
    <property type="entry name" value="UDP_G4E_1_SDR_e"/>
    <property type="match status" value="1"/>
</dbReference>
<feature type="domain" description="GH16" evidence="5">
    <location>
        <begin position="520"/>
        <end position="760"/>
    </location>
</feature>
<dbReference type="Gene3D" id="3.40.50.720">
    <property type="entry name" value="NAD(P)-binding Rossmann-like Domain"/>
    <property type="match status" value="1"/>
</dbReference>
<dbReference type="EC" id="5.1.3.2" evidence="6"/>
<dbReference type="Pfam" id="PF01370">
    <property type="entry name" value="Epimerase"/>
    <property type="match status" value="1"/>
</dbReference>
<dbReference type="GO" id="GO:0005829">
    <property type="term" value="C:cytosol"/>
    <property type="evidence" value="ECO:0007669"/>
    <property type="project" value="TreeGrafter"/>
</dbReference>
<dbReference type="GO" id="GO:0006012">
    <property type="term" value="P:galactose metabolic process"/>
    <property type="evidence" value="ECO:0007669"/>
    <property type="project" value="InterPro"/>
</dbReference>
<dbReference type="Pfam" id="PF00722">
    <property type="entry name" value="Glyco_hydro_16"/>
    <property type="match status" value="1"/>
</dbReference>
<accession>A0A364NBL7</accession>
<dbReference type="AlphaFoldDB" id="A0A364NBL7"/>
<dbReference type="Gene3D" id="3.90.25.10">
    <property type="entry name" value="UDP-galactose 4-epimerase, domain 1"/>
    <property type="match status" value="1"/>
</dbReference>
<protein>
    <submittedName>
        <fullName evidence="6">UDP-glucose 4-epimerase</fullName>
        <ecNumber evidence="6">5.1.3.2</ecNumber>
    </submittedName>
</protein>
<keyword evidence="2" id="KW-0520">NAD</keyword>
<dbReference type="OrthoDB" id="9402762at2759"/>
<sequence length="781" mass="85016">MSYFAGRSHFSSEHATPSSPVSSIPSGYSTPATEFDEPQTLDLSAPILGPTKYVLVVGGLGYIGSHTSLELLRAGHNVVIVDNLDNSYMTTLDRIKALRDDHYSSEQCTPALTFHEADYRDHHAMSAILGRYSDGSSRTAIEGVIHFAAHKAVSESIQQPLRYYSNNVAGMVTFCSLLDSLNIKTLIFSSSAAVYGEVTSEIGLRISENHCVHETREWTDLAGKKQVTQGGCTAISNPYGRSKWMCESILNDLAVSDPEWSIVALRYFNPIGCDSSGKLGEDPRTEPSNLMPSLLRVMDGKTPHLNIFGTDWDTRDGTAMRDFIHVSDLALGHVAALKAVSGLRLASGFHTYNLGSGDGNSVKEIVSAMQACSGKTIQIEEVGRRAGDVGVVVADPAKAAAELEWKTERTIDDCCQDLCRFLQIDDSMGVALVSPTPTIQTQNAECWKPQISLHQNFAMFATAALLMVLTAPDFLLKVTAEDCTRFSTNGSTASIYGFYRFYDFRNLGESHVGDAATASHDDSGYTESVASNGHSKIIAASPWSAGWNARYWLRPAAKNDTIDMHYTPARVSINKATQKSDDLSTYLSLHTMRLPNGTQLASELDFTEYNVTFASMRMSARVHGASGAVAGFFTYHDDINESDIEIPTGGAANELHCSNQPTTDPDTAVPIQDATFNVSMDAHQPTSTWNNYRLDWIPGTSAWYINGVQSAETKVNVPDVESMIILNLWSNGGNFSGRMDAGNEAWFDIQWVELLFNTSTNTLSDDGGTACVAKRTDPGKS</sequence>
<dbReference type="PANTHER" id="PTHR43725:SF3">
    <property type="entry name" value="UDP-GLUCOSE 4-EPIMERASE (EUROFUNG)"/>
    <property type="match status" value="1"/>
</dbReference>
<comment type="caution">
    <text evidence="6">The sequence shown here is derived from an EMBL/GenBank/DDBJ whole genome shotgun (WGS) entry which is preliminary data.</text>
</comment>
<evidence type="ECO:0000256" key="4">
    <source>
        <dbReference type="SAM" id="MobiDB-lite"/>
    </source>
</evidence>
<gene>
    <name evidence="6" type="ORF">DDE83_001986</name>
</gene>
<dbReference type="InterPro" id="IPR005886">
    <property type="entry name" value="UDP_G4E"/>
</dbReference>
<comment type="cofactor">
    <cofactor evidence="1">
        <name>NAD(+)</name>
        <dbReference type="ChEBI" id="CHEBI:57540"/>
    </cofactor>
</comment>
<dbReference type="InterPro" id="IPR036291">
    <property type="entry name" value="NAD(P)-bd_dom_sf"/>
</dbReference>
<dbReference type="FunFam" id="3.40.50.720:FF:000418">
    <property type="entry name" value="UDP-glucose 4-epimerase 5"/>
    <property type="match status" value="1"/>
</dbReference>
<feature type="compositionally biased region" description="Low complexity" evidence="4">
    <location>
        <begin position="17"/>
        <end position="29"/>
    </location>
</feature>
<feature type="region of interest" description="Disordered" evidence="4">
    <location>
        <begin position="1"/>
        <end position="35"/>
    </location>
</feature>
<evidence type="ECO:0000256" key="1">
    <source>
        <dbReference type="ARBA" id="ARBA00001911"/>
    </source>
</evidence>
<dbReference type="InterPro" id="IPR013320">
    <property type="entry name" value="ConA-like_dom_sf"/>
</dbReference>
<dbReference type="InterPro" id="IPR000757">
    <property type="entry name" value="Beta-glucanase-like"/>
</dbReference>
<dbReference type="PROSITE" id="PS51762">
    <property type="entry name" value="GH16_2"/>
    <property type="match status" value="1"/>
</dbReference>
<dbReference type="GO" id="GO:0003978">
    <property type="term" value="F:UDP-glucose 4-epimerase activity"/>
    <property type="evidence" value="ECO:0007669"/>
    <property type="project" value="UniProtKB-EC"/>
</dbReference>
<evidence type="ECO:0000256" key="3">
    <source>
        <dbReference type="ARBA" id="ARBA00023235"/>
    </source>
</evidence>
<reference evidence="7" key="1">
    <citation type="submission" date="2018-05" db="EMBL/GenBank/DDBJ databases">
        <title>Draft genome sequence of Stemphylium lycopersici strain CIDEFI 213.</title>
        <authorList>
            <person name="Medina R."/>
            <person name="Franco M.E.E."/>
            <person name="Lucentini C.G."/>
            <person name="Saparrat M.C.N."/>
            <person name="Balatti P.A."/>
        </authorList>
    </citation>
    <scope>NUCLEOTIDE SEQUENCE [LARGE SCALE GENOMIC DNA]</scope>
    <source>
        <strain evidence="7">CIDEFI 213</strain>
    </source>
</reference>
<organism evidence="6 7">
    <name type="scientific">Stemphylium lycopersici</name>
    <name type="common">Tomato gray leaf spot disease fungus</name>
    <name type="synonym">Thyrospora lycopersici</name>
    <dbReference type="NCBI Taxonomy" id="183478"/>
    <lineage>
        <taxon>Eukaryota</taxon>
        <taxon>Fungi</taxon>
        <taxon>Dikarya</taxon>
        <taxon>Ascomycota</taxon>
        <taxon>Pezizomycotina</taxon>
        <taxon>Dothideomycetes</taxon>
        <taxon>Pleosporomycetidae</taxon>
        <taxon>Pleosporales</taxon>
        <taxon>Pleosporineae</taxon>
        <taxon>Pleosporaceae</taxon>
        <taxon>Stemphylium</taxon>
    </lineage>
</organism>
<dbReference type="SUPFAM" id="SSF49899">
    <property type="entry name" value="Concanavalin A-like lectins/glucanases"/>
    <property type="match status" value="1"/>
</dbReference>
<dbReference type="PANTHER" id="PTHR43725">
    <property type="entry name" value="UDP-GLUCOSE 4-EPIMERASE"/>
    <property type="match status" value="1"/>
</dbReference>
<evidence type="ECO:0000313" key="6">
    <source>
        <dbReference type="EMBL" id="RAR14587.1"/>
    </source>
</evidence>
<dbReference type="GO" id="GO:0004553">
    <property type="term" value="F:hydrolase activity, hydrolyzing O-glycosyl compounds"/>
    <property type="evidence" value="ECO:0007669"/>
    <property type="project" value="InterPro"/>
</dbReference>
<dbReference type="CDD" id="cd00413">
    <property type="entry name" value="Glyco_hydrolase_16"/>
    <property type="match status" value="1"/>
</dbReference>
<keyword evidence="3 6" id="KW-0413">Isomerase</keyword>
<evidence type="ECO:0000256" key="2">
    <source>
        <dbReference type="ARBA" id="ARBA00023027"/>
    </source>
</evidence>